<dbReference type="PANTHER" id="PTHR40465:SF1">
    <property type="entry name" value="DUF6534 DOMAIN-CONTAINING PROTEIN"/>
    <property type="match status" value="1"/>
</dbReference>
<keyword evidence="4" id="KW-1185">Reference proteome</keyword>
<dbReference type="EMBL" id="BPQB01000009">
    <property type="protein sequence ID" value="GJE88339.1"/>
    <property type="molecule type" value="Genomic_DNA"/>
</dbReference>
<feature type="transmembrane region" description="Helical" evidence="1">
    <location>
        <begin position="204"/>
        <end position="228"/>
    </location>
</feature>
<keyword evidence="1" id="KW-1133">Transmembrane helix</keyword>
<protein>
    <recommendedName>
        <fullName evidence="2">DUF6534 domain-containing protein</fullName>
    </recommendedName>
</protein>
<reference evidence="3 4" key="1">
    <citation type="submission" date="2021-08" db="EMBL/GenBank/DDBJ databases">
        <title>Draft Genome Sequence of Phanerochaete sordida strain YK-624.</title>
        <authorList>
            <person name="Mori T."/>
            <person name="Dohra H."/>
            <person name="Suzuki T."/>
            <person name="Kawagishi H."/>
            <person name="Hirai H."/>
        </authorList>
    </citation>
    <scope>NUCLEOTIDE SEQUENCE [LARGE SCALE GENOMIC DNA]</scope>
    <source>
        <strain evidence="3 4">YK-624</strain>
    </source>
</reference>
<organism evidence="3 4">
    <name type="scientific">Phanerochaete sordida</name>
    <dbReference type="NCBI Taxonomy" id="48140"/>
    <lineage>
        <taxon>Eukaryota</taxon>
        <taxon>Fungi</taxon>
        <taxon>Dikarya</taxon>
        <taxon>Basidiomycota</taxon>
        <taxon>Agaricomycotina</taxon>
        <taxon>Agaricomycetes</taxon>
        <taxon>Polyporales</taxon>
        <taxon>Phanerochaetaceae</taxon>
        <taxon>Phanerochaete</taxon>
    </lineage>
</organism>
<proteinExistence type="predicted"/>
<dbReference type="Pfam" id="PF20152">
    <property type="entry name" value="DUF6534"/>
    <property type="match status" value="1"/>
</dbReference>
<name>A0A9P3G6E4_9APHY</name>
<evidence type="ECO:0000313" key="4">
    <source>
        <dbReference type="Proteomes" id="UP000703269"/>
    </source>
</evidence>
<keyword evidence="1" id="KW-0472">Membrane</keyword>
<feature type="domain" description="DUF6534" evidence="2">
    <location>
        <begin position="163"/>
        <end position="248"/>
    </location>
</feature>
<dbReference type="Proteomes" id="UP000703269">
    <property type="component" value="Unassembled WGS sequence"/>
</dbReference>
<dbReference type="AlphaFoldDB" id="A0A9P3G6E4"/>
<comment type="caution">
    <text evidence="3">The sequence shown here is derived from an EMBL/GenBank/DDBJ whole genome shotgun (WGS) entry which is preliminary data.</text>
</comment>
<dbReference type="PANTHER" id="PTHR40465">
    <property type="entry name" value="CHROMOSOME 1, WHOLE GENOME SHOTGUN SEQUENCE"/>
    <property type="match status" value="1"/>
</dbReference>
<evidence type="ECO:0000256" key="1">
    <source>
        <dbReference type="SAM" id="Phobius"/>
    </source>
</evidence>
<keyword evidence="1" id="KW-0812">Transmembrane</keyword>
<gene>
    <name evidence="3" type="ORF">PsYK624_044220</name>
</gene>
<feature type="transmembrane region" description="Helical" evidence="1">
    <location>
        <begin position="12"/>
        <end position="34"/>
    </location>
</feature>
<feature type="transmembrane region" description="Helical" evidence="1">
    <location>
        <begin position="46"/>
        <end position="70"/>
    </location>
</feature>
<evidence type="ECO:0000313" key="3">
    <source>
        <dbReference type="EMBL" id="GJE88339.1"/>
    </source>
</evidence>
<dbReference type="OrthoDB" id="3183258at2759"/>
<sequence length="337" mass="37629">MPSAASVTYGPIFIGVMFNVILYGIMITQTYLYFNVYKKDKLWMKLFVGTLFLCDTLNCAFDITFVYIPLVRDYGNVNALSYATWVFNTDPALTSIIALLVQLFFAWRVKVLTNNWPWVIVIAFCSICQWCGGMGTAIACGMIPEFIHFQKFQVIVIIWLAFSAVADTSITLALVWHLRKHKTGFTATDDIVNKIIRMTVQTGMITAICAIVDLIAFLATPTGLHLVFNLPLSKLYTNSLMSSLNSRAGWKYGTPVGRGLSGGGESSNRDSRIGAGSNMRPQQVYIDVEAHELKDRERQGSYSFKKGITDAGDSVNELRGEQPYEVKVKTEKITVSR</sequence>
<feature type="transmembrane region" description="Helical" evidence="1">
    <location>
        <begin position="156"/>
        <end position="176"/>
    </location>
</feature>
<evidence type="ECO:0000259" key="2">
    <source>
        <dbReference type="Pfam" id="PF20152"/>
    </source>
</evidence>
<accession>A0A9P3G6E4</accession>
<feature type="transmembrane region" description="Helical" evidence="1">
    <location>
        <begin position="82"/>
        <end position="106"/>
    </location>
</feature>
<dbReference type="InterPro" id="IPR045339">
    <property type="entry name" value="DUF6534"/>
</dbReference>
<feature type="transmembrane region" description="Helical" evidence="1">
    <location>
        <begin position="118"/>
        <end position="144"/>
    </location>
</feature>